<dbReference type="Proteomes" id="UP000595460">
    <property type="component" value="Chromosome"/>
</dbReference>
<protein>
    <submittedName>
        <fullName evidence="2">DUF883 family protein</fullName>
    </submittedName>
</protein>
<keyword evidence="3" id="KW-1185">Reference proteome</keyword>
<name>A0ABX7C283_9HYPH</name>
<feature type="compositionally biased region" description="Low complexity" evidence="1">
    <location>
        <begin position="10"/>
        <end position="30"/>
    </location>
</feature>
<gene>
    <name evidence="2" type="ORF">JI749_07050</name>
</gene>
<dbReference type="RefSeq" id="WP_201661437.1">
    <property type="nucleotide sequence ID" value="NZ_CP068047.1"/>
</dbReference>
<organism evidence="2 3">
    <name type="scientific">Devosia oryziradicis</name>
    <dbReference type="NCBI Taxonomy" id="2801335"/>
    <lineage>
        <taxon>Bacteria</taxon>
        <taxon>Pseudomonadati</taxon>
        <taxon>Pseudomonadota</taxon>
        <taxon>Alphaproteobacteria</taxon>
        <taxon>Hyphomicrobiales</taxon>
        <taxon>Devosiaceae</taxon>
        <taxon>Devosia</taxon>
    </lineage>
</organism>
<feature type="region of interest" description="Disordered" evidence="1">
    <location>
        <begin position="1"/>
        <end position="32"/>
    </location>
</feature>
<sequence>MANTPDMAPGRTTRSARTTGNRAGAATTSAREARLEDQVAQLQDDIKAIASTLARLSNEKVNEVRDVAKSEARHLQRQGQHVVEDVQEQASALEQQIKDTIREKPLTAVASALGIGFILALLSRH</sequence>
<reference evidence="2 3" key="1">
    <citation type="submission" date="2021-01" db="EMBL/GenBank/DDBJ databases">
        <title>Genome seq and assembly of Devosia sp. G19.</title>
        <authorList>
            <person name="Chhetri G."/>
        </authorList>
    </citation>
    <scope>NUCLEOTIDE SEQUENCE [LARGE SCALE GENOMIC DNA]</scope>
    <source>
        <strain evidence="2 3">G19</strain>
    </source>
</reference>
<proteinExistence type="predicted"/>
<accession>A0ABX7C283</accession>
<evidence type="ECO:0000313" key="2">
    <source>
        <dbReference type="EMBL" id="QQR37359.1"/>
    </source>
</evidence>
<evidence type="ECO:0000256" key="1">
    <source>
        <dbReference type="SAM" id="MobiDB-lite"/>
    </source>
</evidence>
<dbReference type="EMBL" id="CP068047">
    <property type="protein sequence ID" value="QQR37359.1"/>
    <property type="molecule type" value="Genomic_DNA"/>
</dbReference>
<evidence type="ECO:0000313" key="3">
    <source>
        <dbReference type="Proteomes" id="UP000595460"/>
    </source>
</evidence>